<accession>A0A1Y1IWL4</accession>
<dbReference type="AlphaFoldDB" id="A0A1Y1IWL4"/>
<proteinExistence type="predicted"/>
<reference evidence="2 3" key="1">
    <citation type="journal article" date="2014" name="Nat. Commun.">
        <title>Klebsormidium flaccidum genome reveals primary factors for plant terrestrial adaptation.</title>
        <authorList>
            <person name="Hori K."/>
            <person name="Maruyama F."/>
            <person name="Fujisawa T."/>
            <person name="Togashi T."/>
            <person name="Yamamoto N."/>
            <person name="Seo M."/>
            <person name="Sato S."/>
            <person name="Yamada T."/>
            <person name="Mori H."/>
            <person name="Tajima N."/>
            <person name="Moriyama T."/>
            <person name="Ikeuchi M."/>
            <person name="Watanabe M."/>
            <person name="Wada H."/>
            <person name="Kobayashi K."/>
            <person name="Saito M."/>
            <person name="Masuda T."/>
            <person name="Sasaki-Sekimoto Y."/>
            <person name="Mashiguchi K."/>
            <person name="Awai K."/>
            <person name="Shimojima M."/>
            <person name="Masuda S."/>
            <person name="Iwai M."/>
            <person name="Nobusawa T."/>
            <person name="Narise T."/>
            <person name="Kondo S."/>
            <person name="Saito H."/>
            <person name="Sato R."/>
            <person name="Murakawa M."/>
            <person name="Ihara Y."/>
            <person name="Oshima-Yamada Y."/>
            <person name="Ohtaka K."/>
            <person name="Satoh M."/>
            <person name="Sonobe K."/>
            <person name="Ishii M."/>
            <person name="Ohtani R."/>
            <person name="Kanamori-Sato M."/>
            <person name="Honoki R."/>
            <person name="Miyazaki D."/>
            <person name="Mochizuki H."/>
            <person name="Umetsu J."/>
            <person name="Higashi K."/>
            <person name="Shibata D."/>
            <person name="Kamiya Y."/>
            <person name="Sato N."/>
            <person name="Nakamura Y."/>
            <person name="Tabata S."/>
            <person name="Ida S."/>
            <person name="Kurokawa K."/>
            <person name="Ohta H."/>
        </authorList>
    </citation>
    <scope>NUCLEOTIDE SEQUENCE [LARGE SCALE GENOMIC DNA]</scope>
    <source>
        <strain evidence="2 3">NIES-2285</strain>
    </source>
</reference>
<gene>
    <name evidence="2" type="ORF">KFL_013150010</name>
</gene>
<evidence type="ECO:0000313" key="2">
    <source>
        <dbReference type="EMBL" id="GAQ93127.1"/>
    </source>
</evidence>
<dbReference type="PANTHER" id="PTHR34305">
    <property type="entry name" value="EXPRESSED PROTEIN"/>
    <property type="match status" value="1"/>
</dbReference>
<keyword evidence="3" id="KW-1185">Reference proteome</keyword>
<evidence type="ECO:0000256" key="1">
    <source>
        <dbReference type="SAM" id="MobiDB-lite"/>
    </source>
</evidence>
<dbReference type="PANTHER" id="PTHR34305:SF1">
    <property type="entry name" value="SWIM-TYPE DOMAIN-CONTAINING PROTEIN"/>
    <property type="match status" value="1"/>
</dbReference>
<organism evidence="2 3">
    <name type="scientific">Klebsormidium nitens</name>
    <name type="common">Green alga</name>
    <name type="synonym">Ulothrix nitens</name>
    <dbReference type="NCBI Taxonomy" id="105231"/>
    <lineage>
        <taxon>Eukaryota</taxon>
        <taxon>Viridiplantae</taxon>
        <taxon>Streptophyta</taxon>
        <taxon>Klebsormidiophyceae</taxon>
        <taxon>Klebsormidiales</taxon>
        <taxon>Klebsormidiaceae</taxon>
        <taxon>Klebsormidium</taxon>
    </lineage>
</organism>
<feature type="region of interest" description="Disordered" evidence="1">
    <location>
        <begin position="55"/>
        <end position="78"/>
    </location>
</feature>
<dbReference type="STRING" id="105231.A0A1Y1IWL4"/>
<sequence>MEALTDEERYLLGLVAGERHDAVCKGANCFCKQHLSLFGGVGLEREPCEGRCCSPANSSATGKRPRAETENGGFVTGSAQRGVKRRSKTYWAAQPLLEATCNDVVDLGEGGPSACSAGGQGPDVIRVCGSCICPSTACLHVEPARVAIVMLMGAEAVQVETPKLVRPTDGLAVHDPPVTLLKQPMRVSQLAARDFEELSRMAGLCAPCPKEPPPCATGWSSLMQTSHIYSLDWSQEVKVRIYCCKCSEKHTVHFNGEALGLYAWTRSVIVTQAACQLLLRCVQGTGSACNALIEAKNAVRQFYSPSAKPLSSETWRRASLGFFKLCGRSILECCSICGPHPEVLLCDGIAVLACADGGRQKGGLAGSSAAQLRPFTAPSQDAKGVNVVKLMEPGVNFCAAALGGAGLKRRLVHQPELRALIARFSQHHPDDPDLGAKLSNVEFDELLAALDREDVQVAPEFVPNPVDEEADPVLFYERRRLLLDQFAQIRSKNRAMLALLAGIETERPRELPLYDHRDAPQTLHHLYRLTLFGRGAVGLGVGRAGWPLSAIEGLDNCVSAARDFVERPWTRTAERLQAVEFWETRANAMLPGVENLTAPSTALYPLNVPEAELLNERLGLNPDGESCGALPLEHSFCKEQRVLGCYPLPGWEQKRPLPQYKPFEDELGRSIEGSEEHRCKSGLTVGRFDAEVASKGGSKSAKRLQNHTKGGFVFCCPHRVIYGFHAMLRGESPRDPFTVLYTRLDRRNLPRYMFYDNACKLQSYCMRREPAFFADVRFLVDR</sequence>
<evidence type="ECO:0000313" key="3">
    <source>
        <dbReference type="Proteomes" id="UP000054558"/>
    </source>
</evidence>
<dbReference type="Proteomes" id="UP000054558">
    <property type="component" value="Unassembled WGS sequence"/>
</dbReference>
<dbReference type="EMBL" id="DF238264">
    <property type="protein sequence ID" value="GAQ93127.1"/>
    <property type="molecule type" value="Genomic_DNA"/>
</dbReference>
<name>A0A1Y1IWL4_KLENI</name>
<protein>
    <submittedName>
        <fullName evidence="2">Uncharacterized protein</fullName>
    </submittedName>
</protein>